<gene>
    <name evidence="1" type="ORF">NEOLEDRAFT_1184740</name>
</gene>
<keyword evidence="2" id="KW-1185">Reference proteome</keyword>
<proteinExistence type="predicted"/>
<name>A0A165M6P9_9AGAM</name>
<evidence type="ECO:0000313" key="1">
    <source>
        <dbReference type="EMBL" id="KZT17969.1"/>
    </source>
</evidence>
<dbReference type="Proteomes" id="UP000076761">
    <property type="component" value="Unassembled WGS sequence"/>
</dbReference>
<accession>A0A165M6P9</accession>
<protein>
    <submittedName>
        <fullName evidence="1">Uncharacterized protein</fullName>
    </submittedName>
</protein>
<dbReference type="InParanoid" id="A0A165M6P9"/>
<dbReference type="AlphaFoldDB" id="A0A165M6P9"/>
<organism evidence="1 2">
    <name type="scientific">Neolentinus lepideus HHB14362 ss-1</name>
    <dbReference type="NCBI Taxonomy" id="1314782"/>
    <lineage>
        <taxon>Eukaryota</taxon>
        <taxon>Fungi</taxon>
        <taxon>Dikarya</taxon>
        <taxon>Basidiomycota</taxon>
        <taxon>Agaricomycotina</taxon>
        <taxon>Agaricomycetes</taxon>
        <taxon>Gloeophyllales</taxon>
        <taxon>Gloeophyllaceae</taxon>
        <taxon>Neolentinus</taxon>
    </lineage>
</organism>
<reference evidence="1 2" key="1">
    <citation type="journal article" date="2016" name="Mol. Biol. Evol.">
        <title>Comparative Genomics of Early-Diverging Mushroom-Forming Fungi Provides Insights into the Origins of Lignocellulose Decay Capabilities.</title>
        <authorList>
            <person name="Nagy L.G."/>
            <person name="Riley R."/>
            <person name="Tritt A."/>
            <person name="Adam C."/>
            <person name="Daum C."/>
            <person name="Floudas D."/>
            <person name="Sun H."/>
            <person name="Yadav J.S."/>
            <person name="Pangilinan J."/>
            <person name="Larsson K.H."/>
            <person name="Matsuura K."/>
            <person name="Barry K."/>
            <person name="Labutti K."/>
            <person name="Kuo R."/>
            <person name="Ohm R.A."/>
            <person name="Bhattacharya S.S."/>
            <person name="Shirouzu T."/>
            <person name="Yoshinaga Y."/>
            <person name="Martin F.M."/>
            <person name="Grigoriev I.V."/>
            <person name="Hibbett D.S."/>
        </authorList>
    </citation>
    <scope>NUCLEOTIDE SEQUENCE [LARGE SCALE GENOMIC DNA]</scope>
    <source>
        <strain evidence="1 2">HHB14362 ss-1</strain>
    </source>
</reference>
<sequence>MGVGMGVGMGRMGVGMGRMGVGMGTGIAGIGCDNVARRVHDRGNIVEELSPSHGA</sequence>
<dbReference type="EMBL" id="KV425741">
    <property type="protein sequence ID" value="KZT17969.1"/>
    <property type="molecule type" value="Genomic_DNA"/>
</dbReference>
<evidence type="ECO:0000313" key="2">
    <source>
        <dbReference type="Proteomes" id="UP000076761"/>
    </source>
</evidence>